<evidence type="ECO:0000313" key="3">
    <source>
        <dbReference type="EMBL" id="QVL31133.1"/>
    </source>
</evidence>
<protein>
    <submittedName>
        <fullName evidence="3">Gfo/Idh/MocA family oxidoreductase</fullName>
    </submittedName>
</protein>
<dbReference type="InterPro" id="IPR036291">
    <property type="entry name" value="NAD(P)-bd_dom_sf"/>
</dbReference>
<evidence type="ECO:0000313" key="4">
    <source>
        <dbReference type="Proteomes" id="UP000676194"/>
    </source>
</evidence>
<feature type="domain" description="Gfo/Idh/MocA-like oxidoreductase N-terminal" evidence="1">
    <location>
        <begin position="5"/>
        <end position="122"/>
    </location>
</feature>
<dbReference type="KEGG" id="tsph:KIH39_20120"/>
<name>A0A8E6EX07_9BACT</name>
<feature type="domain" description="GFO/IDH/MocA-like oxidoreductase" evidence="2">
    <location>
        <begin position="133"/>
        <end position="251"/>
    </location>
</feature>
<dbReference type="SUPFAM" id="SSF51735">
    <property type="entry name" value="NAD(P)-binding Rossmann-fold domains"/>
    <property type="match status" value="1"/>
</dbReference>
<dbReference type="InterPro" id="IPR051450">
    <property type="entry name" value="Gfo/Idh/MocA_Oxidoreductases"/>
</dbReference>
<dbReference type="RefSeq" id="WP_213495014.1">
    <property type="nucleotide sequence ID" value="NZ_CP074694.1"/>
</dbReference>
<dbReference type="Gene3D" id="3.40.50.720">
    <property type="entry name" value="NAD(P)-binding Rossmann-like Domain"/>
    <property type="match status" value="1"/>
</dbReference>
<dbReference type="InterPro" id="IPR000683">
    <property type="entry name" value="Gfo/Idh/MocA-like_OxRdtase_N"/>
</dbReference>
<dbReference type="GO" id="GO:0000166">
    <property type="term" value="F:nucleotide binding"/>
    <property type="evidence" value="ECO:0007669"/>
    <property type="project" value="InterPro"/>
</dbReference>
<dbReference type="Pfam" id="PF22725">
    <property type="entry name" value="GFO_IDH_MocA_C3"/>
    <property type="match status" value="1"/>
</dbReference>
<evidence type="ECO:0000259" key="1">
    <source>
        <dbReference type="Pfam" id="PF01408"/>
    </source>
</evidence>
<proteinExistence type="predicted"/>
<gene>
    <name evidence="3" type="ORF">KIH39_20120</name>
</gene>
<dbReference type="Pfam" id="PF01408">
    <property type="entry name" value="GFO_IDH_MocA"/>
    <property type="match status" value="1"/>
</dbReference>
<keyword evidence="4" id="KW-1185">Reference proteome</keyword>
<dbReference type="InterPro" id="IPR055170">
    <property type="entry name" value="GFO_IDH_MocA-like_dom"/>
</dbReference>
<accession>A0A8E6EX07</accession>
<dbReference type="Proteomes" id="UP000676194">
    <property type="component" value="Chromosome"/>
</dbReference>
<organism evidence="3 4">
    <name type="scientific">Telmatocola sphagniphila</name>
    <dbReference type="NCBI Taxonomy" id="1123043"/>
    <lineage>
        <taxon>Bacteria</taxon>
        <taxon>Pseudomonadati</taxon>
        <taxon>Planctomycetota</taxon>
        <taxon>Planctomycetia</taxon>
        <taxon>Gemmatales</taxon>
        <taxon>Gemmataceae</taxon>
    </lineage>
</organism>
<evidence type="ECO:0000259" key="2">
    <source>
        <dbReference type="Pfam" id="PF22725"/>
    </source>
</evidence>
<dbReference type="EMBL" id="CP074694">
    <property type="protein sequence ID" value="QVL31133.1"/>
    <property type="molecule type" value="Genomic_DNA"/>
</dbReference>
<dbReference type="SUPFAM" id="SSF55347">
    <property type="entry name" value="Glyceraldehyde-3-phosphate dehydrogenase-like, C-terminal domain"/>
    <property type="match status" value="1"/>
</dbReference>
<dbReference type="PANTHER" id="PTHR43377">
    <property type="entry name" value="BILIVERDIN REDUCTASE A"/>
    <property type="match status" value="1"/>
</dbReference>
<dbReference type="PANTHER" id="PTHR43377:SF1">
    <property type="entry name" value="BILIVERDIN REDUCTASE A"/>
    <property type="match status" value="1"/>
</dbReference>
<dbReference type="Gene3D" id="3.30.360.10">
    <property type="entry name" value="Dihydrodipicolinate Reductase, domain 2"/>
    <property type="match status" value="1"/>
</dbReference>
<sequence>MPEPMKCALIGLGGIAQSYVQAFDYLPEAKLIAVVDTRNEAAETMGERLSVPAYTDYQELLTKGPEFDIAIVCTPPNTHERIAIDCLQAGKNVLCEKPFTLTSESAKRMVDVARKANRLITMASKFRYVEDIIKAKSLLASNILGDVILFENAFTSKVDMSRRWNSLKEISGGGVLIDNGTHSVDIARYFLGPLNDVHSIEGKRVQGLEVEDTVRLFCHSRAGVLVSVDLSWSINKDQENYINIYGSLGTMQIGWKNSRYRLHSGQDWVKFGNGYNKVQAFRDIILNFSRAIHGVEPLRITHEDALASVRTIETAYMSLESTRWDRVSDSKF</sequence>
<dbReference type="AlphaFoldDB" id="A0A8E6EX07"/>
<reference evidence="3" key="1">
    <citation type="submission" date="2021-05" db="EMBL/GenBank/DDBJ databases">
        <title>Complete genome sequence of the cellulolytic planctomycete Telmatocola sphagniphila SP2T and characterization of the first cellulase from planctomycetes.</title>
        <authorList>
            <person name="Rakitin A.L."/>
            <person name="Beletsky A.V."/>
            <person name="Naumoff D.G."/>
            <person name="Kulichevskaya I.S."/>
            <person name="Mardanov A.V."/>
            <person name="Ravin N.V."/>
            <person name="Dedysh S.N."/>
        </authorList>
    </citation>
    <scope>NUCLEOTIDE SEQUENCE</scope>
    <source>
        <strain evidence="3">SP2T</strain>
    </source>
</reference>